<sequence>MHFLPVWYLSPADSLRALRQAKLFCLRTIPYLLKNKKAWSY</sequence>
<comment type="caution">
    <text evidence="1">The sequence shown here is derived from an EMBL/GenBank/DDBJ whole genome shotgun (WGS) entry which is preliminary data.</text>
</comment>
<name>A0A2M9B479_9BACT</name>
<dbReference type="AlphaFoldDB" id="A0A2M9B479"/>
<gene>
    <name evidence="1" type="ORF">CLV45_3417</name>
</gene>
<dbReference type="Proteomes" id="UP000228535">
    <property type="component" value="Unassembled WGS sequence"/>
</dbReference>
<proteinExistence type="predicted"/>
<evidence type="ECO:0000313" key="1">
    <source>
        <dbReference type="EMBL" id="PJJ52760.1"/>
    </source>
</evidence>
<dbReference type="RefSeq" id="WP_262496896.1">
    <property type="nucleotide sequence ID" value="NZ_PGFA01000003.1"/>
</dbReference>
<protein>
    <submittedName>
        <fullName evidence="1">Uncharacterized protein</fullName>
    </submittedName>
</protein>
<accession>A0A2M9B479</accession>
<keyword evidence="2" id="KW-1185">Reference proteome</keyword>
<evidence type="ECO:0000313" key="2">
    <source>
        <dbReference type="Proteomes" id="UP000228535"/>
    </source>
</evidence>
<organism evidence="1 2">
    <name type="scientific">Hymenobacter chitinivorans DSM 11115</name>
    <dbReference type="NCBI Taxonomy" id="1121954"/>
    <lineage>
        <taxon>Bacteria</taxon>
        <taxon>Pseudomonadati</taxon>
        <taxon>Bacteroidota</taxon>
        <taxon>Cytophagia</taxon>
        <taxon>Cytophagales</taxon>
        <taxon>Hymenobacteraceae</taxon>
        <taxon>Hymenobacter</taxon>
    </lineage>
</organism>
<reference evidence="1 2" key="1">
    <citation type="submission" date="2017-11" db="EMBL/GenBank/DDBJ databases">
        <title>Genomic Encyclopedia of Archaeal and Bacterial Type Strains, Phase II (KMG-II): From Individual Species to Whole Genera.</title>
        <authorList>
            <person name="Goeker M."/>
        </authorList>
    </citation>
    <scope>NUCLEOTIDE SEQUENCE [LARGE SCALE GENOMIC DNA]</scope>
    <source>
        <strain evidence="1 2">DSM 11115</strain>
    </source>
</reference>
<dbReference type="EMBL" id="PGFA01000003">
    <property type="protein sequence ID" value="PJJ52760.1"/>
    <property type="molecule type" value="Genomic_DNA"/>
</dbReference>